<gene>
    <name evidence="1" type="ORF">FA13DRAFT_677020</name>
</gene>
<proteinExistence type="predicted"/>
<dbReference type="AlphaFoldDB" id="A0A4Y7SBL1"/>
<evidence type="ECO:0000313" key="2">
    <source>
        <dbReference type="Proteomes" id="UP000298030"/>
    </source>
</evidence>
<dbReference type="Proteomes" id="UP000298030">
    <property type="component" value="Unassembled WGS sequence"/>
</dbReference>
<accession>A0A4Y7SBL1</accession>
<sequence length="116" mass="12357">MSTGATLTYTGGGQVAVSLIAPAPSNLPSVSQTTPSRDSPSVTTLLECYGAHPKVTPAGFTPNPEEDIQPPLRTAGLLNRLWELARSWFRRTPLSIAVDPTGNDPEAAMLCPTYYQ</sequence>
<protein>
    <submittedName>
        <fullName evidence="1">Uncharacterized protein</fullName>
    </submittedName>
</protein>
<keyword evidence="2" id="KW-1185">Reference proteome</keyword>
<name>A0A4Y7SBL1_COPMI</name>
<reference evidence="1 2" key="1">
    <citation type="journal article" date="2019" name="Nat. Ecol. Evol.">
        <title>Megaphylogeny resolves global patterns of mushroom evolution.</title>
        <authorList>
            <person name="Varga T."/>
            <person name="Krizsan K."/>
            <person name="Foldi C."/>
            <person name="Dima B."/>
            <person name="Sanchez-Garcia M."/>
            <person name="Sanchez-Ramirez S."/>
            <person name="Szollosi G.J."/>
            <person name="Szarkandi J.G."/>
            <person name="Papp V."/>
            <person name="Albert L."/>
            <person name="Andreopoulos W."/>
            <person name="Angelini C."/>
            <person name="Antonin V."/>
            <person name="Barry K.W."/>
            <person name="Bougher N.L."/>
            <person name="Buchanan P."/>
            <person name="Buyck B."/>
            <person name="Bense V."/>
            <person name="Catcheside P."/>
            <person name="Chovatia M."/>
            <person name="Cooper J."/>
            <person name="Damon W."/>
            <person name="Desjardin D."/>
            <person name="Finy P."/>
            <person name="Geml J."/>
            <person name="Haridas S."/>
            <person name="Hughes K."/>
            <person name="Justo A."/>
            <person name="Karasinski D."/>
            <person name="Kautmanova I."/>
            <person name="Kiss B."/>
            <person name="Kocsube S."/>
            <person name="Kotiranta H."/>
            <person name="LaButti K.M."/>
            <person name="Lechner B.E."/>
            <person name="Liimatainen K."/>
            <person name="Lipzen A."/>
            <person name="Lukacs Z."/>
            <person name="Mihaltcheva S."/>
            <person name="Morgado L.N."/>
            <person name="Niskanen T."/>
            <person name="Noordeloos M.E."/>
            <person name="Ohm R.A."/>
            <person name="Ortiz-Santana B."/>
            <person name="Ovrebo C."/>
            <person name="Racz N."/>
            <person name="Riley R."/>
            <person name="Savchenko A."/>
            <person name="Shiryaev A."/>
            <person name="Soop K."/>
            <person name="Spirin V."/>
            <person name="Szebenyi C."/>
            <person name="Tomsovsky M."/>
            <person name="Tulloss R.E."/>
            <person name="Uehling J."/>
            <person name="Grigoriev I.V."/>
            <person name="Vagvolgyi C."/>
            <person name="Papp T."/>
            <person name="Martin F.M."/>
            <person name="Miettinen O."/>
            <person name="Hibbett D.S."/>
            <person name="Nagy L.G."/>
        </authorList>
    </citation>
    <scope>NUCLEOTIDE SEQUENCE [LARGE SCALE GENOMIC DNA]</scope>
    <source>
        <strain evidence="1 2">FP101781</strain>
    </source>
</reference>
<comment type="caution">
    <text evidence="1">The sequence shown here is derived from an EMBL/GenBank/DDBJ whole genome shotgun (WGS) entry which is preliminary data.</text>
</comment>
<dbReference type="EMBL" id="QPFP01000282">
    <property type="protein sequence ID" value="TEB18168.1"/>
    <property type="molecule type" value="Genomic_DNA"/>
</dbReference>
<organism evidence="1 2">
    <name type="scientific">Coprinellus micaceus</name>
    <name type="common">Glistening ink-cap mushroom</name>
    <name type="synonym">Coprinus micaceus</name>
    <dbReference type="NCBI Taxonomy" id="71717"/>
    <lineage>
        <taxon>Eukaryota</taxon>
        <taxon>Fungi</taxon>
        <taxon>Dikarya</taxon>
        <taxon>Basidiomycota</taxon>
        <taxon>Agaricomycotina</taxon>
        <taxon>Agaricomycetes</taxon>
        <taxon>Agaricomycetidae</taxon>
        <taxon>Agaricales</taxon>
        <taxon>Agaricineae</taxon>
        <taxon>Psathyrellaceae</taxon>
        <taxon>Coprinellus</taxon>
    </lineage>
</organism>
<evidence type="ECO:0000313" key="1">
    <source>
        <dbReference type="EMBL" id="TEB18168.1"/>
    </source>
</evidence>